<dbReference type="KEGG" id="tvd:SG34_007115"/>
<name>A0AAE9Z8V2_9GAMM</name>
<dbReference type="PANTHER" id="PTHR36455:SF1">
    <property type="entry name" value="BLR8292 PROTEIN"/>
    <property type="match status" value="1"/>
</dbReference>
<keyword evidence="3" id="KW-1185">Reference proteome</keyword>
<reference evidence="2 3" key="1">
    <citation type="journal article" date="2015" name="Genome Announc.">
        <title>Draft Genome Sequences of Marine Isolates of Thalassomonas viridans and Thalassomonas actiniarum.</title>
        <authorList>
            <person name="Olonade I."/>
            <person name="van Zyl L.J."/>
            <person name="Trindade M."/>
        </authorList>
    </citation>
    <scope>NUCLEOTIDE SEQUENCE [LARGE SCALE GENOMIC DNA]</scope>
    <source>
        <strain evidence="2 3">XOM25</strain>
    </source>
</reference>
<protein>
    <submittedName>
        <fullName evidence="2">IS66 family insertion sequence element accessory protein TnpB</fullName>
    </submittedName>
</protein>
<organism evidence="2 3">
    <name type="scientific">Thalassomonas viridans</name>
    <dbReference type="NCBI Taxonomy" id="137584"/>
    <lineage>
        <taxon>Bacteria</taxon>
        <taxon>Pseudomonadati</taxon>
        <taxon>Pseudomonadota</taxon>
        <taxon>Gammaproteobacteria</taxon>
        <taxon>Alteromonadales</taxon>
        <taxon>Colwelliaceae</taxon>
        <taxon>Thalassomonas</taxon>
    </lineage>
</organism>
<accession>A0AAE9Z8V2</accession>
<evidence type="ECO:0000313" key="3">
    <source>
        <dbReference type="Proteomes" id="UP000032352"/>
    </source>
</evidence>
<reference evidence="2 3" key="3">
    <citation type="journal article" date="2022" name="Mar. Drugs">
        <title>Bioassay-Guided Fractionation Leads to the Detection of Cholic Acid Generated by the Rare Thalassomonas sp.</title>
        <authorList>
            <person name="Pheiffer F."/>
            <person name="Schneider Y.K."/>
            <person name="Hansen E.H."/>
            <person name="Andersen J.H."/>
            <person name="Isaksson J."/>
            <person name="Busche T."/>
            <person name="R C."/>
            <person name="Kalinowski J."/>
            <person name="Zyl L.V."/>
            <person name="Trindade M."/>
        </authorList>
    </citation>
    <scope>NUCLEOTIDE SEQUENCE [LARGE SCALE GENOMIC DNA]</scope>
    <source>
        <strain evidence="2 3">XOM25</strain>
    </source>
</reference>
<sequence>MMRMFVEPESVYLYRDFVDFRKAINGLSALVELELDISPKDGALFVFCNKAKNKLKILYWDRTGFALWQKRLEKARFKWPSQHACETLELNEQQLNWLLSGYDVIGHSPVSYRAVS</sequence>
<reference evidence="2" key="2">
    <citation type="submission" date="2020-07" db="EMBL/GenBank/DDBJ databases">
        <authorList>
            <person name="van Zyl L.J."/>
            <person name="Busche T."/>
            <person name="Ruckert C."/>
            <person name="Kalinowski J."/>
            <person name="Trindade M.I."/>
        </authorList>
    </citation>
    <scope>NUCLEOTIDE SEQUENCE</scope>
    <source>
        <strain evidence="2">XOM25</strain>
    </source>
</reference>
<gene>
    <name evidence="2" type="primary">tnpB</name>
    <name evidence="1" type="ORF">SG34_007115</name>
    <name evidence="2" type="ORF">SG34_023930</name>
</gene>
<dbReference type="PANTHER" id="PTHR36455">
    <property type="match status" value="1"/>
</dbReference>
<proteinExistence type="predicted"/>
<dbReference type="Proteomes" id="UP000032352">
    <property type="component" value="Chromosome"/>
</dbReference>
<dbReference type="Pfam" id="PF05717">
    <property type="entry name" value="TnpB_IS66"/>
    <property type="match status" value="1"/>
</dbReference>
<dbReference type="EMBL" id="CP059733">
    <property type="protein sequence ID" value="WDE08165.1"/>
    <property type="molecule type" value="Genomic_DNA"/>
</dbReference>
<dbReference type="NCBIfam" id="NF033819">
    <property type="entry name" value="IS66_TnpB"/>
    <property type="match status" value="1"/>
</dbReference>
<evidence type="ECO:0000313" key="2">
    <source>
        <dbReference type="EMBL" id="WDE08377.1"/>
    </source>
</evidence>
<dbReference type="AlphaFoldDB" id="A0AAE9Z8V2"/>
<dbReference type="EMBL" id="CP059733">
    <property type="protein sequence ID" value="WDE08377.1"/>
    <property type="molecule type" value="Genomic_DNA"/>
</dbReference>
<dbReference type="KEGG" id="tvd:SG34_023930"/>
<dbReference type="InterPro" id="IPR008878">
    <property type="entry name" value="Transposase_IS66_Orf2"/>
</dbReference>
<evidence type="ECO:0000313" key="1">
    <source>
        <dbReference type="EMBL" id="WDE08165.1"/>
    </source>
</evidence>